<dbReference type="Pfam" id="PF00005">
    <property type="entry name" value="ABC_tran"/>
    <property type="match status" value="1"/>
</dbReference>
<reference evidence="13" key="1">
    <citation type="journal article" date="2019" name="Int. J. Syst. Evol. Microbiol.">
        <title>The Global Catalogue of Microorganisms (GCM) 10K type strain sequencing project: providing services to taxonomists for standard genome sequencing and annotation.</title>
        <authorList>
            <consortium name="The Broad Institute Genomics Platform"/>
            <consortium name="The Broad Institute Genome Sequencing Center for Infectious Disease"/>
            <person name="Wu L."/>
            <person name="Ma J."/>
        </authorList>
    </citation>
    <scope>NUCLEOTIDE SEQUENCE [LARGE SCALE GENOMIC DNA]</scope>
    <source>
        <strain evidence="13">KCTC 52168</strain>
    </source>
</reference>
<dbReference type="RefSeq" id="WP_377302083.1">
    <property type="nucleotide sequence ID" value="NZ_CP180191.1"/>
</dbReference>
<dbReference type="InterPro" id="IPR003439">
    <property type="entry name" value="ABC_transporter-like_ATP-bd"/>
</dbReference>
<evidence type="ECO:0000256" key="9">
    <source>
        <dbReference type="ARBA" id="ARBA00023065"/>
    </source>
</evidence>
<evidence type="ECO:0000256" key="1">
    <source>
        <dbReference type="ARBA" id="ARBA00022448"/>
    </source>
</evidence>
<dbReference type="InterPro" id="IPR003593">
    <property type="entry name" value="AAA+_ATPase"/>
</dbReference>
<keyword evidence="6 12" id="KW-0067">ATP-binding</keyword>
<evidence type="ECO:0000256" key="3">
    <source>
        <dbReference type="ARBA" id="ARBA00022496"/>
    </source>
</evidence>
<dbReference type="SMART" id="SM00382">
    <property type="entry name" value="AAA"/>
    <property type="match status" value="1"/>
</dbReference>
<gene>
    <name evidence="12" type="ORF">ACFOEN_06230</name>
</gene>
<dbReference type="CDD" id="cd03259">
    <property type="entry name" value="ABC_Carb_Solutes_like"/>
    <property type="match status" value="1"/>
</dbReference>
<dbReference type="PANTHER" id="PTHR42781">
    <property type="entry name" value="SPERMIDINE/PUTRESCINE IMPORT ATP-BINDING PROTEIN POTA"/>
    <property type="match status" value="1"/>
</dbReference>
<feature type="domain" description="ABC transporter" evidence="11">
    <location>
        <begin position="53"/>
        <end position="287"/>
    </location>
</feature>
<proteinExistence type="predicted"/>
<dbReference type="InterPro" id="IPR050093">
    <property type="entry name" value="ABC_SmlMolc_Importer"/>
</dbReference>
<keyword evidence="13" id="KW-1185">Reference proteome</keyword>
<keyword evidence="10" id="KW-0472">Membrane</keyword>
<dbReference type="PANTHER" id="PTHR42781:SF5">
    <property type="entry name" value="PUTRESCINE TRANSPORT ATP-BINDING PROTEIN POTG"/>
    <property type="match status" value="1"/>
</dbReference>
<dbReference type="Proteomes" id="UP001595556">
    <property type="component" value="Unassembled WGS sequence"/>
</dbReference>
<keyword evidence="2" id="KW-1003">Cell membrane</keyword>
<evidence type="ECO:0000256" key="5">
    <source>
        <dbReference type="ARBA" id="ARBA00022741"/>
    </source>
</evidence>
<keyword evidence="8" id="KW-0408">Iron</keyword>
<evidence type="ECO:0000313" key="12">
    <source>
        <dbReference type="EMBL" id="MFC3147237.1"/>
    </source>
</evidence>
<name>A0ABV7H7C2_9BURK</name>
<organism evidence="12 13">
    <name type="scientific">Piscinibacterium candidicorallinum</name>
    <dbReference type="NCBI Taxonomy" id="1793872"/>
    <lineage>
        <taxon>Bacteria</taxon>
        <taxon>Pseudomonadati</taxon>
        <taxon>Pseudomonadota</taxon>
        <taxon>Betaproteobacteria</taxon>
        <taxon>Burkholderiales</taxon>
        <taxon>Piscinibacterium</taxon>
    </lineage>
</organism>
<dbReference type="InterPro" id="IPR013611">
    <property type="entry name" value="Transp-assoc_OB_typ2"/>
</dbReference>
<keyword evidence="5" id="KW-0547">Nucleotide-binding</keyword>
<dbReference type="SUPFAM" id="SSF52540">
    <property type="entry name" value="P-loop containing nucleoside triphosphate hydrolases"/>
    <property type="match status" value="1"/>
</dbReference>
<evidence type="ECO:0000256" key="2">
    <source>
        <dbReference type="ARBA" id="ARBA00022475"/>
    </source>
</evidence>
<evidence type="ECO:0000313" key="13">
    <source>
        <dbReference type="Proteomes" id="UP001595556"/>
    </source>
</evidence>
<dbReference type="PROSITE" id="PS50893">
    <property type="entry name" value="ABC_TRANSPORTER_2"/>
    <property type="match status" value="1"/>
</dbReference>
<dbReference type="EMBL" id="JBHRTI010000003">
    <property type="protein sequence ID" value="MFC3147237.1"/>
    <property type="molecule type" value="Genomic_DNA"/>
</dbReference>
<dbReference type="InterPro" id="IPR008995">
    <property type="entry name" value="Mo/tungstate-bd_C_term_dom"/>
</dbReference>
<sequence length="405" mass="43401">MQMQQRTEFEGHTSAGAPAGLRALPAGAAPALSSPLPGTRAHAAAAPAHPGFLTLEAVGLRYPGQRDSLLAGVSFSLAQGEIGCLLGPSGCGKSSLLRAIAGFMPLQAGRIALNGRVLSGDGAMVLPNERGVGMVFQDFALFPHLNVAQNIGFGLKALPAAERDQRVAELLQLADLGALAARYPHEISGGQQQRVALARALAPRPALMLLDEPFSSLDVDLRERLSSEVRALLKATGTTAILVTHDQHEAFAMADRLGVIHGGQLLQWDSPYNLYHQPATRVVADFVGEGAFVPGELHQPADHGHDHVLIELGWITPPDKCNHPHLPPRHVDVLLRPDDVVHDDHAALQATIVRKAFRGAEFMYTLRLPSGREILTLVPSHHDHAIGEAIGIRLQADHVVWFDRS</sequence>
<dbReference type="SUPFAM" id="SSF50331">
    <property type="entry name" value="MOP-like"/>
    <property type="match status" value="1"/>
</dbReference>
<dbReference type="Pfam" id="PF08402">
    <property type="entry name" value="TOBE_2"/>
    <property type="match status" value="1"/>
</dbReference>
<keyword evidence="7" id="KW-1278">Translocase</keyword>
<dbReference type="InterPro" id="IPR027417">
    <property type="entry name" value="P-loop_NTPase"/>
</dbReference>
<keyword evidence="3" id="KW-0410">Iron transport</keyword>
<evidence type="ECO:0000256" key="6">
    <source>
        <dbReference type="ARBA" id="ARBA00022840"/>
    </source>
</evidence>
<dbReference type="InterPro" id="IPR017871">
    <property type="entry name" value="ABC_transporter-like_CS"/>
</dbReference>
<keyword evidence="9" id="KW-0406">Ion transport</keyword>
<dbReference type="InterPro" id="IPR015853">
    <property type="entry name" value="ABC_transpr_FbpC"/>
</dbReference>
<evidence type="ECO:0000256" key="4">
    <source>
        <dbReference type="ARBA" id="ARBA00022519"/>
    </source>
</evidence>
<evidence type="ECO:0000256" key="10">
    <source>
        <dbReference type="ARBA" id="ARBA00023136"/>
    </source>
</evidence>
<keyword evidence="1" id="KW-0813">Transport</keyword>
<comment type="caution">
    <text evidence="12">The sequence shown here is derived from an EMBL/GenBank/DDBJ whole genome shotgun (WGS) entry which is preliminary data.</text>
</comment>
<evidence type="ECO:0000259" key="11">
    <source>
        <dbReference type="PROSITE" id="PS50893"/>
    </source>
</evidence>
<evidence type="ECO:0000256" key="8">
    <source>
        <dbReference type="ARBA" id="ARBA00023004"/>
    </source>
</evidence>
<evidence type="ECO:0000256" key="7">
    <source>
        <dbReference type="ARBA" id="ARBA00022967"/>
    </source>
</evidence>
<keyword evidence="4" id="KW-0997">Cell inner membrane</keyword>
<dbReference type="Gene3D" id="3.40.50.300">
    <property type="entry name" value="P-loop containing nucleotide triphosphate hydrolases"/>
    <property type="match status" value="1"/>
</dbReference>
<accession>A0ABV7H7C2</accession>
<protein>
    <submittedName>
        <fullName evidence="12">ABC transporter ATP-binding protein</fullName>
    </submittedName>
</protein>
<dbReference type="PROSITE" id="PS00211">
    <property type="entry name" value="ABC_TRANSPORTER_1"/>
    <property type="match status" value="1"/>
</dbReference>
<dbReference type="GO" id="GO:0005524">
    <property type="term" value="F:ATP binding"/>
    <property type="evidence" value="ECO:0007669"/>
    <property type="project" value="UniProtKB-KW"/>
</dbReference>